<evidence type="ECO:0000259" key="2">
    <source>
        <dbReference type="Pfam" id="PF12728"/>
    </source>
</evidence>
<feature type="compositionally biased region" description="Basic and acidic residues" evidence="1">
    <location>
        <begin position="17"/>
        <end position="31"/>
    </location>
</feature>
<keyword evidence="3" id="KW-0238">DNA-binding</keyword>
<organism evidence="3 4">
    <name type="scientific">Galactobacter valiniphilus</name>
    <dbReference type="NCBI Taxonomy" id="2676122"/>
    <lineage>
        <taxon>Bacteria</taxon>
        <taxon>Bacillati</taxon>
        <taxon>Actinomycetota</taxon>
        <taxon>Actinomycetes</taxon>
        <taxon>Micrococcales</taxon>
        <taxon>Micrococcaceae</taxon>
        <taxon>Galactobacter</taxon>
    </lineage>
</organism>
<sequence length="180" mass="19794">MRSRRPAATPRPRWRHEHPDGTREPGHRDVGGPRSGAHRAVGQGRASLHRRRVARRDRRAVPPEPVGVAPDSGPGPRLHRRGRREEGHQRPGPRPPHPHLGTEPRAASGPVPGRGLMEPVHTVKEVAATLRIDPQDVGRLIRSGRLRAFRATTGRTAPWRITEEALAEFIATQEAAAHAA</sequence>
<dbReference type="Proteomes" id="UP000265419">
    <property type="component" value="Unassembled WGS sequence"/>
</dbReference>
<dbReference type="InterPro" id="IPR041657">
    <property type="entry name" value="HTH_17"/>
</dbReference>
<evidence type="ECO:0000313" key="4">
    <source>
        <dbReference type="Proteomes" id="UP000265419"/>
    </source>
</evidence>
<protein>
    <submittedName>
        <fullName evidence="3">DNA-binding protein</fullName>
    </submittedName>
</protein>
<dbReference type="EMBL" id="QQXK01000019">
    <property type="protein sequence ID" value="RII41919.1"/>
    <property type="molecule type" value="Genomic_DNA"/>
</dbReference>
<evidence type="ECO:0000313" key="3">
    <source>
        <dbReference type="EMBL" id="RII41919.1"/>
    </source>
</evidence>
<dbReference type="GO" id="GO:0003677">
    <property type="term" value="F:DNA binding"/>
    <property type="evidence" value="ECO:0007669"/>
    <property type="project" value="UniProtKB-KW"/>
</dbReference>
<feature type="region of interest" description="Disordered" evidence="1">
    <location>
        <begin position="1"/>
        <end position="110"/>
    </location>
</feature>
<feature type="domain" description="Helix-turn-helix" evidence="2">
    <location>
        <begin position="122"/>
        <end position="173"/>
    </location>
</feature>
<feature type="compositionally biased region" description="Low complexity" evidence="1">
    <location>
        <begin position="1"/>
        <end position="11"/>
    </location>
</feature>
<dbReference type="Pfam" id="PF12728">
    <property type="entry name" value="HTH_17"/>
    <property type="match status" value="1"/>
</dbReference>
<accession>A0A399JCE3</accession>
<evidence type="ECO:0000256" key="1">
    <source>
        <dbReference type="SAM" id="MobiDB-lite"/>
    </source>
</evidence>
<comment type="caution">
    <text evidence="3">The sequence shown here is derived from an EMBL/GenBank/DDBJ whole genome shotgun (WGS) entry which is preliminary data.</text>
</comment>
<keyword evidence="4" id="KW-1185">Reference proteome</keyword>
<reference evidence="3 4" key="1">
    <citation type="submission" date="2018-07" db="EMBL/GenBank/DDBJ databases">
        <title>Arthrobacter sp. nov., isolated from raw cow's milk with high bacterial count.</title>
        <authorList>
            <person name="Hahne J."/>
            <person name="Isele D."/>
            <person name="Lipski A."/>
        </authorList>
    </citation>
    <scope>NUCLEOTIDE SEQUENCE [LARGE SCALE GENOMIC DNA]</scope>
    <source>
        <strain evidence="3 4">JZ R-35</strain>
    </source>
</reference>
<gene>
    <name evidence="3" type="ORF">DWB68_10355</name>
</gene>
<proteinExistence type="predicted"/>
<dbReference type="AlphaFoldDB" id="A0A399JCE3"/>
<name>A0A399JCE3_9MICC</name>
<feature type="compositionally biased region" description="Basic residues" evidence="1">
    <location>
        <begin position="47"/>
        <end position="58"/>
    </location>
</feature>